<evidence type="ECO:0000256" key="9">
    <source>
        <dbReference type="ARBA" id="ARBA00022842"/>
    </source>
</evidence>
<evidence type="ECO:0000256" key="7">
    <source>
        <dbReference type="ARBA" id="ARBA00022741"/>
    </source>
</evidence>
<reference evidence="12 13" key="2">
    <citation type="submission" date="2018-12" db="EMBL/GenBank/DDBJ databases">
        <title>Nakamurella antarcticus sp. nov., isolated from Antarctica South Shetland Islands soil.</title>
        <authorList>
            <person name="Peng F."/>
        </authorList>
    </citation>
    <scope>NUCLEOTIDE SEQUENCE [LARGE SCALE GENOMIC DNA]</scope>
    <source>
        <strain evidence="12 13">S14-144</strain>
    </source>
</reference>
<keyword evidence="13" id="KW-1185">Reference proteome</keyword>
<keyword evidence="5" id="KW-0819">tRNA processing</keyword>
<keyword evidence="9" id="KW-0460">Magnesium</keyword>
<evidence type="ECO:0000256" key="1">
    <source>
        <dbReference type="ARBA" id="ARBA00004496"/>
    </source>
</evidence>
<evidence type="ECO:0000256" key="3">
    <source>
        <dbReference type="ARBA" id="ARBA00019010"/>
    </source>
</evidence>
<reference evidence="12 13" key="1">
    <citation type="submission" date="2018-11" db="EMBL/GenBank/DDBJ databases">
        <authorList>
            <person name="Da X."/>
        </authorList>
    </citation>
    <scope>NUCLEOTIDE SEQUENCE [LARGE SCALE GENOMIC DNA]</scope>
    <source>
        <strain evidence="12 13">S14-144</strain>
    </source>
</reference>
<dbReference type="GO" id="GO:0005524">
    <property type="term" value="F:ATP binding"/>
    <property type="evidence" value="ECO:0007669"/>
    <property type="project" value="UniProtKB-KW"/>
</dbReference>
<protein>
    <recommendedName>
        <fullName evidence="3">tRNA threonylcarbamoyladenosine biosynthesis protein TsaE</fullName>
    </recommendedName>
    <alternativeName>
        <fullName evidence="11">t(6)A37 threonylcarbamoyladenosine biosynthesis protein TsaE</fullName>
    </alternativeName>
</protein>
<gene>
    <name evidence="12" type="primary">tsaE</name>
    <name evidence="12" type="ORF">EH165_11430</name>
</gene>
<dbReference type="Gene3D" id="3.40.50.300">
    <property type="entry name" value="P-loop containing nucleotide triphosphate hydrolases"/>
    <property type="match status" value="1"/>
</dbReference>
<dbReference type="GO" id="GO:0005737">
    <property type="term" value="C:cytoplasm"/>
    <property type="evidence" value="ECO:0007669"/>
    <property type="project" value="UniProtKB-SubCell"/>
</dbReference>
<evidence type="ECO:0000256" key="10">
    <source>
        <dbReference type="ARBA" id="ARBA00024908"/>
    </source>
</evidence>
<evidence type="ECO:0000256" key="2">
    <source>
        <dbReference type="ARBA" id="ARBA00007599"/>
    </source>
</evidence>
<dbReference type="GO" id="GO:0016740">
    <property type="term" value="F:transferase activity"/>
    <property type="evidence" value="ECO:0007669"/>
    <property type="project" value="UniProtKB-KW"/>
</dbReference>
<name>A0A3G8ZW27_9ACTN</name>
<dbReference type="InterPro" id="IPR027417">
    <property type="entry name" value="P-loop_NTPase"/>
</dbReference>
<proteinExistence type="inferred from homology"/>
<keyword evidence="4" id="KW-0963">Cytoplasm</keyword>
<comment type="similarity">
    <text evidence="2">Belongs to the TsaE family.</text>
</comment>
<dbReference type="Proteomes" id="UP000268084">
    <property type="component" value="Chromosome"/>
</dbReference>
<evidence type="ECO:0000256" key="11">
    <source>
        <dbReference type="ARBA" id="ARBA00032441"/>
    </source>
</evidence>
<dbReference type="NCBIfam" id="TIGR00150">
    <property type="entry name" value="T6A_YjeE"/>
    <property type="match status" value="1"/>
</dbReference>
<evidence type="ECO:0000256" key="4">
    <source>
        <dbReference type="ARBA" id="ARBA00022490"/>
    </source>
</evidence>
<dbReference type="PANTHER" id="PTHR33540">
    <property type="entry name" value="TRNA THREONYLCARBAMOYLADENOSINE BIOSYNTHESIS PROTEIN TSAE"/>
    <property type="match status" value="1"/>
</dbReference>
<evidence type="ECO:0000256" key="8">
    <source>
        <dbReference type="ARBA" id="ARBA00022840"/>
    </source>
</evidence>
<keyword evidence="6" id="KW-0479">Metal-binding</keyword>
<organism evidence="12 13">
    <name type="scientific">Nakamurella antarctica</name>
    <dbReference type="NCBI Taxonomy" id="1902245"/>
    <lineage>
        <taxon>Bacteria</taxon>
        <taxon>Bacillati</taxon>
        <taxon>Actinomycetota</taxon>
        <taxon>Actinomycetes</taxon>
        <taxon>Nakamurellales</taxon>
        <taxon>Nakamurellaceae</taxon>
        <taxon>Nakamurella</taxon>
    </lineage>
</organism>
<dbReference type="SUPFAM" id="SSF52540">
    <property type="entry name" value="P-loop containing nucleoside triphosphate hydrolases"/>
    <property type="match status" value="1"/>
</dbReference>
<dbReference type="InterPro" id="IPR003442">
    <property type="entry name" value="T6A_TsaE"/>
</dbReference>
<dbReference type="EMBL" id="CP034170">
    <property type="protein sequence ID" value="AZI58654.1"/>
    <property type="molecule type" value="Genomic_DNA"/>
</dbReference>
<dbReference type="AlphaFoldDB" id="A0A3G8ZW27"/>
<keyword evidence="12" id="KW-0808">Transferase</keyword>
<dbReference type="GO" id="GO:0046872">
    <property type="term" value="F:metal ion binding"/>
    <property type="evidence" value="ECO:0007669"/>
    <property type="project" value="UniProtKB-KW"/>
</dbReference>
<dbReference type="Pfam" id="PF02367">
    <property type="entry name" value="TsaE"/>
    <property type="match status" value="1"/>
</dbReference>
<evidence type="ECO:0000313" key="12">
    <source>
        <dbReference type="EMBL" id="AZI58654.1"/>
    </source>
</evidence>
<comment type="subcellular location">
    <subcellularLocation>
        <location evidence="1">Cytoplasm</location>
    </subcellularLocation>
</comment>
<dbReference type="KEGG" id="nak:EH165_11430"/>
<evidence type="ECO:0000256" key="6">
    <source>
        <dbReference type="ARBA" id="ARBA00022723"/>
    </source>
</evidence>
<keyword evidence="7" id="KW-0547">Nucleotide-binding</keyword>
<dbReference type="OrthoDB" id="9800307at2"/>
<dbReference type="PANTHER" id="PTHR33540:SF2">
    <property type="entry name" value="TRNA THREONYLCARBAMOYLADENOSINE BIOSYNTHESIS PROTEIN TSAE"/>
    <property type="match status" value="1"/>
</dbReference>
<evidence type="ECO:0000256" key="5">
    <source>
        <dbReference type="ARBA" id="ARBA00022694"/>
    </source>
</evidence>
<sequence>MLDLKLNSAEDTDAFGRRLGALLHAGDVVILSGSLGAGKTAMTKGIAAGMGVIGLVTSPTFVIARVHPAGEEGRPGLVHVDAYRLSGPLELDDLDLDSDLERAAVVVEWGEGVAERLAGDHLVVTLERLPDDTRRAQLRGVGQFWEQRLAQLS</sequence>
<keyword evidence="8" id="KW-0067">ATP-binding</keyword>
<dbReference type="GO" id="GO:0002949">
    <property type="term" value="P:tRNA threonylcarbamoyladenosine modification"/>
    <property type="evidence" value="ECO:0007669"/>
    <property type="project" value="InterPro"/>
</dbReference>
<accession>A0A3G8ZW27</accession>
<comment type="function">
    <text evidence="10">Required for the formation of a threonylcarbamoyl group on adenosine at position 37 (t(6)A37) in tRNAs that read codons beginning with adenine. Is involved in the transfer of the threonylcarbamoyl moiety of threonylcarbamoyl-AMP (TC-AMP) to the N6 group of A37, together with TsaD and TsaB. TsaE seems to play an indirect role in the t(6)A biosynthesis pathway, possibly in regulating the core enzymatic function of TsaD.</text>
</comment>
<dbReference type="RefSeq" id="WP_124799563.1">
    <property type="nucleotide sequence ID" value="NZ_CP034170.1"/>
</dbReference>
<evidence type="ECO:0000313" key="13">
    <source>
        <dbReference type="Proteomes" id="UP000268084"/>
    </source>
</evidence>